<evidence type="ECO:0000313" key="2">
    <source>
        <dbReference type="EMBL" id="ACH93984.1"/>
    </source>
</evidence>
<evidence type="ECO:0000256" key="1">
    <source>
        <dbReference type="SAM" id="MobiDB-lite"/>
    </source>
</evidence>
<keyword evidence="3" id="KW-1185">Reference proteome</keyword>
<reference evidence="2 3" key="1">
    <citation type="journal article" date="2008" name="PLoS Genet.">
        <title>The genome of Borrelia recurrentis, the agent of deadly louse-borne relapsing fever, is a degraded subset of tick-borne Borrelia duttonii.</title>
        <authorList>
            <person name="Lescot M."/>
            <person name="Audic S."/>
            <person name="Robert C."/>
            <person name="Nguyen T.T."/>
            <person name="Blanc G."/>
            <person name="Cutler S.J."/>
            <person name="Wincker P."/>
            <person name="Couloux A."/>
            <person name="Claverie J.-M."/>
            <person name="Raoult D."/>
            <person name="Drancourt M."/>
        </authorList>
    </citation>
    <scope>NUCLEOTIDE SEQUENCE [LARGE SCALE GENOMIC DNA]</scope>
    <source>
        <strain evidence="2 3">Ly</strain>
    </source>
</reference>
<geneLocation type="plasmid" evidence="2 3">
    <name>pl26</name>
</geneLocation>
<accession>B5RNP8</accession>
<dbReference type="Proteomes" id="UP000000611">
    <property type="component" value="Plasmid pl26"/>
</dbReference>
<dbReference type="KEGG" id="bdu:BDU_12016"/>
<feature type="region of interest" description="Disordered" evidence="1">
    <location>
        <begin position="1"/>
        <end position="57"/>
    </location>
</feature>
<dbReference type="HOGENOM" id="CLU_086911_0_1_12"/>
<organism evidence="2 3">
    <name type="scientific">Borrelia duttonii (strain Ly)</name>
    <dbReference type="NCBI Taxonomy" id="412419"/>
    <lineage>
        <taxon>Bacteria</taxon>
        <taxon>Pseudomonadati</taxon>
        <taxon>Spirochaetota</taxon>
        <taxon>Spirochaetia</taxon>
        <taxon>Spirochaetales</taxon>
        <taxon>Borreliaceae</taxon>
        <taxon>Borrelia</taxon>
    </lineage>
</organism>
<protein>
    <submittedName>
        <fullName evidence="2">Uncharacterized conserved protein</fullName>
    </submittedName>
</protein>
<keyword evidence="2" id="KW-0614">Plasmid</keyword>
<gene>
    <name evidence="2" type="ordered locus">BDU_12016</name>
</gene>
<dbReference type="InterPro" id="IPR004239">
    <property type="entry name" value="DUF228"/>
</dbReference>
<sequence>MSSKVNDLELSSQVDDTKEQADLEIESEIQVNQDSSSHTPKSRKRRGAEDVSQNLDSRFGTEKEKQYRLAYLRLKKYTKTTTEDLAVRSCAKNGFQGSADFPYILTQTISSSVDKYENYPYKGFPYKRAVKLSFDTDGSVFVETSDDSNVYGICVDVDEYTETAQVVPITNNVSGYFICADSSIQCGDHLDFNSEGELVKASSNLPTSINIIALSNTYKHDFRTPAEQSDSSFSSSSDFIIHFVKVTIFGNKAIQRKS</sequence>
<dbReference type="AlphaFoldDB" id="B5RNP8"/>
<dbReference type="RefSeq" id="WP_012539749.1">
    <property type="nucleotide sequence ID" value="NC_011261.1"/>
</dbReference>
<dbReference type="Pfam" id="PF02989">
    <property type="entry name" value="DUF228"/>
    <property type="match status" value="1"/>
</dbReference>
<feature type="compositionally biased region" description="Polar residues" evidence="1">
    <location>
        <begin position="1"/>
        <end position="14"/>
    </location>
</feature>
<proteinExistence type="predicted"/>
<dbReference type="EMBL" id="CP000982">
    <property type="protein sequence ID" value="ACH93984.1"/>
    <property type="molecule type" value="Genomic_DNA"/>
</dbReference>
<evidence type="ECO:0000313" key="3">
    <source>
        <dbReference type="Proteomes" id="UP000000611"/>
    </source>
</evidence>
<feature type="compositionally biased region" description="Polar residues" evidence="1">
    <location>
        <begin position="29"/>
        <end position="39"/>
    </location>
</feature>
<name>B5RNP8_BORDL</name>
<dbReference type="OrthoDB" id="351211at2"/>